<name>A0A369TTK9_9RHOB</name>
<proteinExistence type="predicted"/>
<keyword evidence="5" id="KW-1185">Reference proteome</keyword>
<dbReference type="InterPro" id="IPR003715">
    <property type="entry name" value="Poly_export_N"/>
</dbReference>
<dbReference type="Gene3D" id="3.10.560.10">
    <property type="entry name" value="Outer membrane lipoprotein wza domain like"/>
    <property type="match status" value="2"/>
</dbReference>
<dbReference type="AlphaFoldDB" id="A0A369TTK9"/>
<protein>
    <submittedName>
        <fullName evidence="4">Polysaccharide export protein</fullName>
    </submittedName>
</protein>
<dbReference type="Pfam" id="PF02563">
    <property type="entry name" value="Poly_export"/>
    <property type="match status" value="1"/>
</dbReference>
<feature type="chain" id="PRO_5016638522" evidence="2">
    <location>
        <begin position="27"/>
        <end position="372"/>
    </location>
</feature>
<evidence type="ECO:0000256" key="1">
    <source>
        <dbReference type="ARBA" id="ARBA00022729"/>
    </source>
</evidence>
<comment type="caution">
    <text evidence="4">The sequence shown here is derived from an EMBL/GenBank/DDBJ whole genome shotgun (WGS) entry which is preliminary data.</text>
</comment>
<feature type="signal peptide" evidence="2">
    <location>
        <begin position="1"/>
        <end position="26"/>
    </location>
</feature>
<keyword evidence="1 2" id="KW-0732">Signal</keyword>
<dbReference type="OrthoDB" id="7198507at2"/>
<dbReference type="PANTHER" id="PTHR33619:SF3">
    <property type="entry name" value="POLYSACCHARIDE EXPORT PROTEIN GFCE-RELATED"/>
    <property type="match status" value="1"/>
</dbReference>
<reference evidence="4 5" key="1">
    <citation type="submission" date="2018-07" db="EMBL/GenBank/DDBJ databases">
        <title>Thalassococcus profundi sp. nov., a marine bacterium isolated from deep seawater of Okinawa Trough.</title>
        <authorList>
            <person name="Yu M."/>
        </authorList>
    </citation>
    <scope>NUCLEOTIDE SEQUENCE [LARGE SCALE GENOMIC DNA]</scope>
    <source>
        <strain evidence="4 5">WRAS1</strain>
    </source>
</reference>
<sequence length="372" mass="39535">MNYRTRFGAFCAVLLFVAACSLPRGAALQSEVLQEARSDTPTIQVVAVTRANMPAVSRWPTTGNHRNFRWLNATGGSSSSVIQAGDKVDVVIWDSQENSLLTSTSEKATTISGVEVGPNGAIFLPYVNEVFVRGLTPASARARIQSQLESIAPSAQVQLSLVQGLENSVDLVAGVASPGNFPLPSRNYSIMSLLAAGGGVSPSLRNPVVRLNRGGASYEIPAADLYESGARNTTLQPRDTVVVEEDDRSFIALGASGTEDLIYFPKQHVTALEAISLMGGLSDSRADPKGVLVLREYDHRHVRLDGSGPNLPQVIFAFDLTSADGLFAAKQFQINPDDTVLATESPVTKAQTIFGLVGSTFGLTRQVTAVSN</sequence>
<gene>
    <name evidence="4" type="ORF">DU478_01770</name>
</gene>
<dbReference type="PROSITE" id="PS51257">
    <property type="entry name" value="PROKAR_LIPOPROTEIN"/>
    <property type="match status" value="1"/>
</dbReference>
<evidence type="ECO:0000313" key="4">
    <source>
        <dbReference type="EMBL" id="RDD68222.1"/>
    </source>
</evidence>
<evidence type="ECO:0000259" key="3">
    <source>
        <dbReference type="Pfam" id="PF02563"/>
    </source>
</evidence>
<organism evidence="4 5">
    <name type="scientific">Thalassococcus profundi</name>
    <dbReference type="NCBI Taxonomy" id="2282382"/>
    <lineage>
        <taxon>Bacteria</taxon>
        <taxon>Pseudomonadati</taxon>
        <taxon>Pseudomonadota</taxon>
        <taxon>Alphaproteobacteria</taxon>
        <taxon>Rhodobacterales</taxon>
        <taxon>Roseobacteraceae</taxon>
        <taxon>Thalassococcus</taxon>
    </lineage>
</organism>
<feature type="domain" description="Polysaccharide export protein N-terminal" evidence="3">
    <location>
        <begin position="79"/>
        <end position="159"/>
    </location>
</feature>
<dbReference type="Proteomes" id="UP000253977">
    <property type="component" value="Unassembled WGS sequence"/>
</dbReference>
<dbReference type="InterPro" id="IPR049712">
    <property type="entry name" value="Poly_export"/>
</dbReference>
<dbReference type="PANTHER" id="PTHR33619">
    <property type="entry name" value="POLYSACCHARIDE EXPORT PROTEIN GFCE-RELATED"/>
    <property type="match status" value="1"/>
</dbReference>
<dbReference type="Gene3D" id="3.30.1950.10">
    <property type="entry name" value="wza like domain"/>
    <property type="match status" value="1"/>
</dbReference>
<dbReference type="RefSeq" id="WP_114509202.1">
    <property type="nucleotide sequence ID" value="NZ_QPMK01000001.1"/>
</dbReference>
<dbReference type="GO" id="GO:0015159">
    <property type="term" value="F:polysaccharide transmembrane transporter activity"/>
    <property type="evidence" value="ECO:0007669"/>
    <property type="project" value="InterPro"/>
</dbReference>
<dbReference type="EMBL" id="QPMK01000001">
    <property type="protein sequence ID" value="RDD68222.1"/>
    <property type="molecule type" value="Genomic_DNA"/>
</dbReference>
<accession>A0A369TTK9</accession>
<evidence type="ECO:0000256" key="2">
    <source>
        <dbReference type="SAM" id="SignalP"/>
    </source>
</evidence>
<evidence type="ECO:0000313" key="5">
    <source>
        <dbReference type="Proteomes" id="UP000253977"/>
    </source>
</evidence>